<organism evidence="2 3">
    <name type="scientific">Roridomyces roridus</name>
    <dbReference type="NCBI Taxonomy" id="1738132"/>
    <lineage>
        <taxon>Eukaryota</taxon>
        <taxon>Fungi</taxon>
        <taxon>Dikarya</taxon>
        <taxon>Basidiomycota</taxon>
        <taxon>Agaricomycotina</taxon>
        <taxon>Agaricomycetes</taxon>
        <taxon>Agaricomycetidae</taxon>
        <taxon>Agaricales</taxon>
        <taxon>Marasmiineae</taxon>
        <taxon>Mycenaceae</taxon>
        <taxon>Roridomyces</taxon>
    </lineage>
</organism>
<accession>A0AAD7FYH8</accession>
<sequence>MALNWRLRFLLLLIPSALGLLFFYAPTDLATWRVAGPSVPLTDAVDADDGASSTAILLVSAFYPLSKSKHTMREYETWLSNFLRPITTDMYFYTTPEMESLVRKCRGNLTITIDTTFPSPFDIGPLSSARERYSEMHRIDREKSRHSPELYAIWAAKPFFLDEAVQTLARSGKKYDYAFWSDAGSFRTTHKYVAWPSPARVRKLWKQGSELTEEKEEDLLFFPVTGMPHSSMIYWTQDHGPIDTEFSEGSFFGGSPSTVAWWRGTYYAYHDYYMGLGLFVGKDQTVINALFVLFPSRIISVWLDDPEAPEHKSLPSLADGALGNCGPEWYYYQFFLAHPSERDAMRRMWQSKWSWDFWRSRQACRLTRVSWMKELLVRIFGAGWQPPLHTINA</sequence>
<keyword evidence="1" id="KW-0732">Signal</keyword>
<dbReference type="AlphaFoldDB" id="A0AAD7FYH8"/>
<feature type="chain" id="PRO_5042203908" evidence="1">
    <location>
        <begin position="20"/>
        <end position="393"/>
    </location>
</feature>
<feature type="signal peptide" evidence="1">
    <location>
        <begin position="1"/>
        <end position="19"/>
    </location>
</feature>
<comment type="caution">
    <text evidence="2">The sequence shown here is derived from an EMBL/GenBank/DDBJ whole genome shotgun (WGS) entry which is preliminary data.</text>
</comment>
<evidence type="ECO:0000313" key="2">
    <source>
        <dbReference type="EMBL" id="KAJ7644253.1"/>
    </source>
</evidence>
<evidence type="ECO:0000313" key="3">
    <source>
        <dbReference type="Proteomes" id="UP001221142"/>
    </source>
</evidence>
<dbReference type="Proteomes" id="UP001221142">
    <property type="component" value="Unassembled WGS sequence"/>
</dbReference>
<name>A0AAD7FYH8_9AGAR</name>
<reference evidence="2" key="1">
    <citation type="submission" date="2023-03" db="EMBL/GenBank/DDBJ databases">
        <title>Massive genome expansion in bonnet fungi (Mycena s.s.) driven by repeated elements and novel gene families across ecological guilds.</title>
        <authorList>
            <consortium name="Lawrence Berkeley National Laboratory"/>
            <person name="Harder C.B."/>
            <person name="Miyauchi S."/>
            <person name="Viragh M."/>
            <person name="Kuo A."/>
            <person name="Thoen E."/>
            <person name="Andreopoulos B."/>
            <person name="Lu D."/>
            <person name="Skrede I."/>
            <person name="Drula E."/>
            <person name="Henrissat B."/>
            <person name="Morin E."/>
            <person name="Kohler A."/>
            <person name="Barry K."/>
            <person name="LaButti K."/>
            <person name="Morin E."/>
            <person name="Salamov A."/>
            <person name="Lipzen A."/>
            <person name="Mereny Z."/>
            <person name="Hegedus B."/>
            <person name="Baldrian P."/>
            <person name="Stursova M."/>
            <person name="Weitz H."/>
            <person name="Taylor A."/>
            <person name="Grigoriev I.V."/>
            <person name="Nagy L.G."/>
            <person name="Martin F."/>
            <person name="Kauserud H."/>
        </authorList>
    </citation>
    <scope>NUCLEOTIDE SEQUENCE</scope>
    <source>
        <strain evidence="2">9284</strain>
    </source>
</reference>
<proteinExistence type="predicted"/>
<gene>
    <name evidence="2" type="ORF">FB45DRAFT_975811</name>
</gene>
<dbReference type="EMBL" id="JARKIF010000003">
    <property type="protein sequence ID" value="KAJ7644253.1"/>
    <property type="molecule type" value="Genomic_DNA"/>
</dbReference>
<evidence type="ECO:0000256" key="1">
    <source>
        <dbReference type="SAM" id="SignalP"/>
    </source>
</evidence>
<keyword evidence="3" id="KW-1185">Reference proteome</keyword>
<protein>
    <submittedName>
        <fullName evidence="2">Uncharacterized protein</fullName>
    </submittedName>
</protein>